<accession>A0ACB5PMP6</accession>
<reference evidence="1 2" key="1">
    <citation type="journal article" date="2019" name="Int. J. Syst. Evol. Microbiol.">
        <title>The Global Catalogue of Microorganisms (GCM) 10K type strain sequencing project: providing services to taxonomists for standard genome sequencing and annotation.</title>
        <authorList>
            <consortium name="The Broad Institute Genomics Platform"/>
            <consortium name="The Broad Institute Genome Sequencing Center for Infectious Disease"/>
            <person name="Wu L."/>
            <person name="Ma J."/>
        </authorList>
    </citation>
    <scope>NUCLEOTIDE SEQUENCE [LARGE SCALE GENOMIC DNA]</scope>
    <source>
        <strain evidence="1 2">CGMCC 1.12720</strain>
    </source>
</reference>
<evidence type="ECO:0000313" key="2">
    <source>
        <dbReference type="Proteomes" id="UP000605392"/>
    </source>
</evidence>
<dbReference type="EMBL" id="BMFN01000001">
    <property type="protein sequence ID" value="GGF53850.1"/>
    <property type="molecule type" value="Genomic_DNA"/>
</dbReference>
<proteinExistence type="predicted"/>
<protein>
    <submittedName>
        <fullName evidence="1">Uncharacterized protein</fullName>
    </submittedName>
</protein>
<keyword evidence="2" id="KW-1185">Reference proteome</keyword>
<gene>
    <name evidence="1" type="ORF">GCM10011375_06630</name>
</gene>
<organism evidence="1 2">
    <name type="scientific">Hymenobacter qilianensis</name>
    <dbReference type="NCBI Taxonomy" id="1385715"/>
    <lineage>
        <taxon>Bacteria</taxon>
        <taxon>Pseudomonadati</taxon>
        <taxon>Bacteroidota</taxon>
        <taxon>Cytophagia</taxon>
        <taxon>Cytophagales</taxon>
        <taxon>Hymenobacteraceae</taxon>
        <taxon>Hymenobacter</taxon>
    </lineage>
</organism>
<name>A0ACB5PMP6_9BACT</name>
<comment type="caution">
    <text evidence="1">The sequence shown here is derived from an EMBL/GenBank/DDBJ whole genome shotgun (WGS) entry which is preliminary data.</text>
</comment>
<evidence type="ECO:0000313" key="1">
    <source>
        <dbReference type="EMBL" id="GGF53850.1"/>
    </source>
</evidence>
<sequence>MHPSRQPGISTSLMETTPVIKKAKAEILRQAKAYITTLFEEKLPKQLVYHSLKHTNLTVKEVRALGAASELDESDQEALELAAWFHDTGYIDTYDGHEYRSMERAGEWLQAQGYPADRIAVVQDLIRATHRDEPRETEMQQILVDADLCSLGREDFSASGELMRAEWETILGRSYSNTEWAEIQLDFLVASKFRSQAAKERYGEQYKQNIKDQKDRLKKIEKKEKKKKEEVQGNFAEGKRGVETMFRTTYDNHVSLSQMADNKANMMISLNAVILSILITYLGAKTSSIGPAFTRNPILTVPMGLLVATALGSVVSAILSAQPDVTTFKWLKKSPAIATNRRINILFFGNFTKLSLDAFQGGMYELMRDKDLMYTNMITDIYYLGEVLSRKYRLLRISYTIFMVGLILTALSFGIVLLYKA</sequence>
<dbReference type="Proteomes" id="UP000605392">
    <property type="component" value="Unassembled WGS sequence"/>
</dbReference>